<feature type="region of interest" description="Disordered" evidence="1">
    <location>
        <begin position="476"/>
        <end position="508"/>
    </location>
</feature>
<gene>
    <name evidence="3" type="ORF">GCM10022278_23920</name>
</gene>
<name>A0ABP7PGN8_9GAMM</name>
<evidence type="ECO:0000256" key="1">
    <source>
        <dbReference type="SAM" id="MobiDB-lite"/>
    </source>
</evidence>
<dbReference type="Proteomes" id="UP001501337">
    <property type="component" value="Unassembled WGS sequence"/>
</dbReference>
<dbReference type="SUPFAM" id="SSF55486">
    <property type="entry name" value="Metalloproteases ('zincins'), catalytic domain"/>
    <property type="match status" value="1"/>
</dbReference>
<accession>A0ABP7PGN8</accession>
<evidence type="ECO:0000256" key="2">
    <source>
        <dbReference type="SAM" id="SignalP"/>
    </source>
</evidence>
<keyword evidence="4" id="KW-1185">Reference proteome</keyword>
<evidence type="ECO:0000313" key="4">
    <source>
        <dbReference type="Proteomes" id="UP001501337"/>
    </source>
</evidence>
<evidence type="ECO:0000313" key="3">
    <source>
        <dbReference type="EMBL" id="GAA3965297.1"/>
    </source>
</evidence>
<feature type="compositionally biased region" description="Low complexity" evidence="1">
    <location>
        <begin position="479"/>
        <end position="489"/>
    </location>
</feature>
<reference evidence="4" key="1">
    <citation type="journal article" date="2019" name="Int. J. Syst. Evol. Microbiol.">
        <title>The Global Catalogue of Microorganisms (GCM) 10K type strain sequencing project: providing services to taxonomists for standard genome sequencing and annotation.</title>
        <authorList>
            <consortium name="The Broad Institute Genomics Platform"/>
            <consortium name="The Broad Institute Genome Sequencing Center for Infectious Disease"/>
            <person name="Wu L."/>
            <person name="Ma J."/>
        </authorList>
    </citation>
    <scope>NUCLEOTIDE SEQUENCE [LARGE SCALE GENOMIC DNA]</scope>
    <source>
        <strain evidence="4">JCM 17555</strain>
    </source>
</reference>
<comment type="caution">
    <text evidence="3">The sequence shown here is derived from an EMBL/GenBank/DDBJ whole genome shotgun (WGS) entry which is preliminary data.</text>
</comment>
<feature type="chain" id="PRO_5045786109" description="Astacin (Peptidase family M12A)" evidence="2">
    <location>
        <begin position="29"/>
        <end position="770"/>
    </location>
</feature>
<proteinExistence type="predicted"/>
<keyword evidence="2" id="KW-0732">Signal</keyword>
<feature type="signal peptide" evidence="2">
    <location>
        <begin position="1"/>
        <end position="28"/>
    </location>
</feature>
<evidence type="ECO:0008006" key="5">
    <source>
        <dbReference type="Google" id="ProtNLM"/>
    </source>
</evidence>
<dbReference type="EMBL" id="BAABBO010000010">
    <property type="protein sequence ID" value="GAA3965297.1"/>
    <property type="molecule type" value="Genomic_DNA"/>
</dbReference>
<protein>
    <recommendedName>
        <fullName evidence="5">Astacin (Peptidase family M12A)</fullName>
    </recommendedName>
</protein>
<dbReference type="RefSeq" id="WP_344806635.1">
    <property type="nucleotide sequence ID" value="NZ_BAABBO010000010.1"/>
</dbReference>
<organism evidence="3 4">
    <name type="scientific">Allohahella marinimesophila</name>
    <dbReference type="NCBI Taxonomy" id="1054972"/>
    <lineage>
        <taxon>Bacteria</taxon>
        <taxon>Pseudomonadati</taxon>
        <taxon>Pseudomonadota</taxon>
        <taxon>Gammaproteobacteria</taxon>
        <taxon>Oceanospirillales</taxon>
        <taxon>Hahellaceae</taxon>
        <taxon>Allohahella</taxon>
    </lineage>
</organism>
<sequence>MLPHRTRNLIIPLIAGLASFSVSIQAFAKYGYDCTANEPSCVQNYNRNLHTSHGQKRVVVAPLNFSDTNWSPGAANMRSIIKRVDNFYETVSRGKYGFSDVDIRSTRQVDLPKSCGNRSRANDSVSNIQSFDLRIFSYPDKTCSYGGNAGGKTVNMNSGNIGNTMTMRHEIGHILRLTHSRDYERGNCSNEKGFCYDKTTLMGAQNTQNYNAPELHWLGWFEKHEVERILPGKLEYQLRAIDKNNNPGNAPLALVYDIPHTGNRLFIAMPKSPDTLKAGEGRLSSHELVIYVASPCKRCTFQKSILFERFSGNLQDETGLNIEVVDAVDTANVTLHISHSSHHAQCTQPPEFEVSQSLQRTLGKNQDGKVKLTIKARNDNPSGCRPMMIVDGDRAEVWSQSGDRELSRKADGAVIKALDKKGINYIFTESDSAKNPKTKPYMSWDFEVKSSAAEQVLARIEIVNFPVIEVPVNFKDGDSTAGGDSSSDDNTAVQDPIQDGGNDPESPLKNIEASRMVSGVLEVDHEPTLLPLPDGITFNDPVVLAGVPSFRGKDPVVAESLSGKNQLFMQLNEWRYLDAWHTNETVPFLVAEAGGYQAEGVQIEFGHVSLDALDEDMVFSFQHSFEAPPLVLLTVRNNGNAMPIAVRLSSVNRDEFTLRGFLEEKLQSEVSQIEGIDIGYMALHGEAAENDSSIVLDLPTLTSPATLNYERMLVNDDVSTHPVFIQEEQSANKETRHVNETLGLVTMDGLRFGTLQTTHGADPLSLRQQP</sequence>